<accession>A0A0F9QHC1</accession>
<reference evidence="1" key="1">
    <citation type="journal article" date="2015" name="Nature">
        <title>Complex archaea that bridge the gap between prokaryotes and eukaryotes.</title>
        <authorList>
            <person name="Spang A."/>
            <person name="Saw J.H."/>
            <person name="Jorgensen S.L."/>
            <person name="Zaremba-Niedzwiedzka K."/>
            <person name="Martijn J."/>
            <person name="Lind A.E."/>
            <person name="van Eijk R."/>
            <person name="Schleper C."/>
            <person name="Guy L."/>
            <person name="Ettema T.J."/>
        </authorList>
    </citation>
    <scope>NUCLEOTIDE SEQUENCE</scope>
</reference>
<comment type="caution">
    <text evidence="1">The sequence shown here is derived from an EMBL/GenBank/DDBJ whole genome shotgun (WGS) entry which is preliminary data.</text>
</comment>
<organism evidence="1">
    <name type="scientific">marine sediment metagenome</name>
    <dbReference type="NCBI Taxonomy" id="412755"/>
    <lineage>
        <taxon>unclassified sequences</taxon>
        <taxon>metagenomes</taxon>
        <taxon>ecological metagenomes</taxon>
    </lineage>
</organism>
<protein>
    <submittedName>
        <fullName evidence="1">Uncharacterized protein</fullName>
    </submittedName>
</protein>
<proteinExistence type="predicted"/>
<dbReference type="EMBL" id="LAZR01001508">
    <property type="protein sequence ID" value="KKN43485.1"/>
    <property type="molecule type" value="Genomic_DNA"/>
</dbReference>
<gene>
    <name evidence="1" type="ORF">LCGC14_0702760</name>
</gene>
<evidence type="ECO:0000313" key="1">
    <source>
        <dbReference type="EMBL" id="KKN43485.1"/>
    </source>
</evidence>
<sequence length="169" mass="18964">MSWLTPRDWQQHDVIAATRLNDISTDLNYLFNRPRDETLYEIPVSITMTNTTPVAIDTANFRVSLETFGGDVLIGYSLISSHGTAAGVAIYDILMDNDIYASSKNTVYAARGIYYRKAQDNADQEHITQVFLWTDISAGTHYFDLMAWVVSGTLTLDADSTIQLWALEV</sequence>
<name>A0A0F9QHC1_9ZZZZ</name>
<dbReference type="AlphaFoldDB" id="A0A0F9QHC1"/>